<dbReference type="PANTHER" id="PTHR30576:SF0">
    <property type="entry name" value="UNDECAPRENYL-PHOSPHATE N-ACETYLGALACTOSAMINYL 1-PHOSPHATE TRANSFERASE-RELATED"/>
    <property type="match status" value="1"/>
</dbReference>
<proteinExistence type="predicted"/>
<name>A0A383DPQ6_9ZZZZ</name>
<protein>
    <recommendedName>
        <fullName evidence="2">Bacterial sugar transferase domain-containing protein</fullName>
    </recommendedName>
</protein>
<feature type="non-terminal residue" evidence="3">
    <location>
        <position position="234"/>
    </location>
</feature>
<dbReference type="EMBL" id="UINC01219148">
    <property type="protein sequence ID" value="SVE46487.1"/>
    <property type="molecule type" value="Genomic_DNA"/>
</dbReference>
<organism evidence="3">
    <name type="scientific">marine metagenome</name>
    <dbReference type="NCBI Taxonomy" id="408172"/>
    <lineage>
        <taxon>unclassified sequences</taxon>
        <taxon>metagenomes</taxon>
        <taxon>ecological metagenomes</taxon>
    </lineage>
</organism>
<gene>
    <name evidence="3" type="ORF">METZ01_LOCUS499341</name>
</gene>
<feature type="transmembrane region" description="Helical" evidence="1">
    <location>
        <begin position="134"/>
        <end position="155"/>
    </location>
</feature>
<keyword evidence="1" id="KW-0472">Membrane</keyword>
<dbReference type="AlphaFoldDB" id="A0A383DPQ6"/>
<evidence type="ECO:0000256" key="1">
    <source>
        <dbReference type="SAM" id="Phobius"/>
    </source>
</evidence>
<dbReference type="Pfam" id="PF02397">
    <property type="entry name" value="Bac_transf"/>
    <property type="match status" value="1"/>
</dbReference>
<dbReference type="GO" id="GO:0016780">
    <property type="term" value="F:phosphotransferase activity, for other substituted phosphate groups"/>
    <property type="evidence" value="ECO:0007669"/>
    <property type="project" value="TreeGrafter"/>
</dbReference>
<dbReference type="PANTHER" id="PTHR30576">
    <property type="entry name" value="COLANIC BIOSYNTHESIS UDP-GLUCOSE LIPID CARRIER TRANSFERASE"/>
    <property type="match status" value="1"/>
</dbReference>
<evidence type="ECO:0000259" key="2">
    <source>
        <dbReference type="Pfam" id="PF02397"/>
    </source>
</evidence>
<keyword evidence="1" id="KW-0812">Transmembrane</keyword>
<dbReference type="InterPro" id="IPR003362">
    <property type="entry name" value="Bact_transf"/>
</dbReference>
<accession>A0A383DPQ6</accession>
<evidence type="ECO:0000313" key="3">
    <source>
        <dbReference type="EMBL" id="SVE46487.1"/>
    </source>
</evidence>
<feature type="domain" description="Bacterial sugar transferase" evidence="2">
    <location>
        <begin position="136"/>
        <end position="234"/>
    </location>
</feature>
<reference evidence="3" key="1">
    <citation type="submission" date="2018-05" db="EMBL/GenBank/DDBJ databases">
        <authorList>
            <person name="Lanie J.A."/>
            <person name="Ng W.-L."/>
            <person name="Kazmierczak K.M."/>
            <person name="Andrzejewski T.M."/>
            <person name="Davidsen T.M."/>
            <person name="Wayne K.J."/>
            <person name="Tettelin H."/>
            <person name="Glass J.I."/>
            <person name="Rusch D."/>
            <person name="Podicherti R."/>
            <person name="Tsui H.-C.T."/>
            <person name="Winkler M.E."/>
        </authorList>
    </citation>
    <scope>NUCLEOTIDE SEQUENCE</scope>
</reference>
<feature type="non-terminal residue" evidence="3">
    <location>
        <position position="1"/>
    </location>
</feature>
<keyword evidence="1" id="KW-1133">Transmembrane helix</keyword>
<sequence>WLSGQVRINRYGIPRVLLVGSEADINLGKDHIKECGSKVVVVGEIENATHLAEEIQLRRATDVLLLTDGLLKEIYPKPLEDLEFRRVGVFQRILPSDTLLGIRRSIQIAGMPFTSLRAHTLSTSRSHFKKFTEYLYLIVLSVPVLALTLFTAVYVRMKAGSKIIHKQERVGKFGSTFYMLKFRTMHRDAEEETGIVKAQKDDPRVISGLKWIRRSRFDELPQFWNVVRGEMSII</sequence>